<keyword evidence="1" id="KW-0812">Transmembrane</keyword>
<evidence type="ECO:0000256" key="1">
    <source>
        <dbReference type="SAM" id="Phobius"/>
    </source>
</evidence>
<accession>A0A1C0A776</accession>
<feature type="transmembrane region" description="Helical" evidence="1">
    <location>
        <begin position="148"/>
        <end position="167"/>
    </location>
</feature>
<protein>
    <submittedName>
        <fullName evidence="2">Uncharacterized protein</fullName>
    </submittedName>
</protein>
<gene>
    <name evidence="2" type="ORF">U472_08760</name>
</gene>
<dbReference type="RefSeq" id="WP_068717569.1">
    <property type="nucleotide sequence ID" value="NZ_LWDV01000009.1"/>
</dbReference>
<comment type="caution">
    <text evidence="2">The sequence shown here is derived from an EMBL/GenBank/DDBJ whole genome shotgun (WGS) entry which is preliminary data.</text>
</comment>
<dbReference type="OrthoDB" id="2628935at2"/>
<dbReference type="EMBL" id="LWDV01000009">
    <property type="protein sequence ID" value="OCL26096.1"/>
    <property type="molecule type" value="Genomic_DNA"/>
</dbReference>
<reference evidence="3" key="1">
    <citation type="submission" date="2016-07" db="EMBL/GenBank/DDBJ databases">
        <authorList>
            <person name="Florea S."/>
            <person name="Webb J.S."/>
            <person name="Jaromczyk J."/>
            <person name="Schardl C.L."/>
        </authorList>
    </citation>
    <scope>NUCLEOTIDE SEQUENCE [LARGE SCALE GENOMIC DNA]</scope>
    <source>
        <strain evidence="3">Z6</strain>
    </source>
</reference>
<dbReference type="AlphaFoldDB" id="A0A1C0A776"/>
<feature type="transmembrane region" description="Helical" evidence="1">
    <location>
        <begin position="125"/>
        <end position="142"/>
    </location>
</feature>
<sequence length="173" mass="20657">MFRIILFTIFIYSAYKWSDWRNWKLYYPSILFFIICSLLYNLIYYNYPLWKFEPLPIIEKLLPNNTLISIAVSFTIFPCTTLLYLSHLPKGKKELIYMLIWVLFYTLIELISIPCQAISYHNGWNLGYSIIFNIITFSILKLHHERPLVAWGFVFIAIIVISTYFKLPIDGMK</sequence>
<organism evidence="2 3">
    <name type="scientific">Orenia metallireducens</name>
    <dbReference type="NCBI Taxonomy" id="1413210"/>
    <lineage>
        <taxon>Bacteria</taxon>
        <taxon>Bacillati</taxon>
        <taxon>Bacillota</taxon>
        <taxon>Clostridia</taxon>
        <taxon>Halanaerobiales</taxon>
        <taxon>Halobacteroidaceae</taxon>
        <taxon>Orenia</taxon>
    </lineage>
</organism>
<feature type="transmembrane region" description="Helical" evidence="1">
    <location>
        <begin position="26"/>
        <end position="47"/>
    </location>
</feature>
<feature type="transmembrane region" description="Helical" evidence="1">
    <location>
        <begin position="67"/>
        <end position="89"/>
    </location>
</feature>
<dbReference type="InterPro" id="IPR048147">
    <property type="entry name" value="CBO0543-like"/>
</dbReference>
<reference evidence="2 3" key="2">
    <citation type="submission" date="2016-08" db="EMBL/GenBank/DDBJ databases">
        <title>Orenia metallireducens sp. nov. strain Z6, a Novel Metal-reducing Firmicute from the Deep Subsurface.</title>
        <authorList>
            <person name="Maxim B.I."/>
            <person name="Kenneth K."/>
            <person name="Flynn T.M."/>
            <person name="Oloughlin E.J."/>
            <person name="Locke R.A."/>
            <person name="Weber J.R."/>
            <person name="Egan S.M."/>
            <person name="Mackie R.I."/>
            <person name="Cann I.K."/>
        </authorList>
    </citation>
    <scope>NUCLEOTIDE SEQUENCE [LARGE SCALE GENOMIC DNA]</scope>
    <source>
        <strain evidence="2 3">Z6</strain>
    </source>
</reference>
<feature type="transmembrane region" description="Helical" evidence="1">
    <location>
        <begin position="95"/>
        <end position="113"/>
    </location>
</feature>
<keyword evidence="1" id="KW-0472">Membrane</keyword>
<evidence type="ECO:0000313" key="2">
    <source>
        <dbReference type="EMBL" id="OCL26096.1"/>
    </source>
</evidence>
<dbReference type="NCBIfam" id="NF041644">
    <property type="entry name" value="CBO0543_fam"/>
    <property type="match status" value="1"/>
</dbReference>
<name>A0A1C0A776_9FIRM</name>
<keyword evidence="3" id="KW-1185">Reference proteome</keyword>
<dbReference type="Proteomes" id="UP000093514">
    <property type="component" value="Unassembled WGS sequence"/>
</dbReference>
<evidence type="ECO:0000313" key="3">
    <source>
        <dbReference type="Proteomes" id="UP000093514"/>
    </source>
</evidence>
<keyword evidence="1" id="KW-1133">Transmembrane helix</keyword>
<proteinExistence type="predicted"/>